<name>A0ABP0N078_9DINO</name>
<evidence type="ECO:0000313" key="5">
    <source>
        <dbReference type="Proteomes" id="UP001642464"/>
    </source>
</evidence>
<dbReference type="EMBL" id="CAXAMM010025058">
    <property type="protein sequence ID" value="CAK9056374.1"/>
    <property type="molecule type" value="Genomic_DNA"/>
</dbReference>
<evidence type="ECO:0000313" key="3">
    <source>
        <dbReference type="EMBL" id="CAK9056374.1"/>
    </source>
</evidence>
<dbReference type="SUPFAM" id="SSF50729">
    <property type="entry name" value="PH domain-like"/>
    <property type="match status" value="1"/>
</dbReference>
<dbReference type="EMBL" id="CAXAMM010028391">
    <property type="protein sequence ID" value="CAK9062715.1"/>
    <property type="molecule type" value="Genomic_DNA"/>
</dbReference>
<gene>
    <name evidence="3" type="ORF">SCF082_LOCUS30381</name>
    <name evidence="4" type="ORF">SCF082_LOCUS32611</name>
</gene>
<dbReference type="Proteomes" id="UP001642464">
    <property type="component" value="Unassembled WGS sequence"/>
</dbReference>
<feature type="region of interest" description="Disordered" evidence="1">
    <location>
        <begin position="192"/>
        <end position="221"/>
    </location>
</feature>
<dbReference type="SUPFAM" id="SSF47391">
    <property type="entry name" value="Dimerization-anchoring domain of cAMP-dependent PK regulatory subunit"/>
    <property type="match status" value="1"/>
</dbReference>
<accession>A0ABP0N078</accession>
<sequence length="221" mass="24615">MGDTEPEKETSQNVDSYMQQHQIQPFVQEMLTELFHVLPEDPYEYMTYHLASKRPVRPPQEQNLIQSGVLWVLLPGSNPMSVDHWRLRRCWLTQLGVICVSNEAAEVDRDDAGSLLISPQETAPQEYALEKGAIHRELEEDEAAKAFAFQVAVKPGPLAHKGDQAAGSRWVLQLAASSPEQRSEWFNALSAFSVDAQKPPDAEDPSAQSGRPQGIEEPGAQ</sequence>
<evidence type="ECO:0000259" key="2">
    <source>
        <dbReference type="PROSITE" id="PS50003"/>
    </source>
</evidence>
<organism evidence="3 5">
    <name type="scientific">Durusdinium trenchii</name>
    <dbReference type="NCBI Taxonomy" id="1381693"/>
    <lineage>
        <taxon>Eukaryota</taxon>
        <taxon>Sar</taxon>
        <taxon>Alveolata</taxon>
        <taxon>Dinophyceae</taxon>
        <taxon>Suessiales</taxon>
        <taxon>Symbiodiniaceae</taxon>
        <taxon>Durusdinium</taxon>
    </lineage>
</organism>
<feature type="domain" description="PH" evidence="2">
    <location>
        <begin position="63"/>
        <end position="194"/>
    </location>
</feature>
<dbReference type="PROSITE" id="PS50003">
    <property type="entry name" value="PH_DOMAIN"/>
    <property type="match status" value="1"/>
</dbReference>
<protein>
    <submittedName>
        <fullName evidence="3">Serine/threonine-protein phosphatase 6 regulatory ankyrin repeat subunit A</fullName>
    </submittedName>
</protein>
<dbReference type="CDD" id="cd22961">
    <property type="entry name" value="DD_TEX55-like"/>
    <property type="match status" value="1"/>
</dbReference>
<reference evidence="3 5" key="1">
    <citation type="submission" date="2024-02" db="EMBL/GenBank/DDBJ databases">
        <authorList>
            <person name="Chen Y."/>
            <person name="Shah S."/>
            <person name="Dougan E. K."/>
            <person name="Thang M."/>
            <person name="Chan C."/>
        </authorList>
    </citation>
    <scope>NUCLEOTIDE SEQUENCE [LARGE SCALE GENOMIC DNA]</scope>
</reference>
<evidence type="ECO:0000256" key="1">
    <source>
        <dbReference type="SAM" id="MobiDB-lite"/>
    </source>
</evidence>
<evidence type="ECO:0000313" key="4">
    <source>
        <dbReference type="EMBL" id="CAK9062715.1"/>
    </source>
</evidence>
<proteinExistence type="predicted"/>
<keyword evidence="5" id="KW-1185">Reference proteome</keyword>
<dbReference type="InterPro" id="IPR001849">
    <property type="entry name" value="PH_domain"/>
</dbReference>
<comment type="caution">
    <text evidence="3">The sequence shown here is derived from an EMBL/GenBank/DDBJ whole genome shotgun (WGS) entry which is preliminary data.</text>
</comment>